<reference evidence="1" key="1">
    <citation type="journal article" date="2015" name="Nature">
        <title>Complex archaea that bridge the gap between prokaryotes and eukaryotes.</title>
        <authorList>
            <person name="Spang A."/>
            <person name="Saw J.H."/>
            <person name="Jorgensen S.L."/>
            <person name="Zaremba-Niedzwiedzka K."/>
            <person name="Martijn J."/>
            <person name="Lind A.E."/>
            <person name="van Eijk R."/>
            <person name="Schleper C."/>
            <person name="Guy L."/>
            <person name="Ettema T.J."/>
        </authorList>
    </citation>
    <scope>NUCLEOTIDE SEQUENCE</scope>
</reference>
<accession>A0A0F9RBN0</accession>
<proteinExistence type="predicted"/>
<name>A0A0F9RBN0_9ZZZZ</name>
<gene>
    <name evidence="1" type="ORF">LCGC14_0614420</name>
</gene>
<evidence type="ECO:0000313" key="1">
    <source>
        <dbReference type="EMBL" id="KKN52279.1"/>
    </source>
</evidence>
<dbReference type="EMBL" id="LAZR01001026">
    <property type="protein sequence ID" value="KKN52279.1"/>
    <property type="molecule type" value="Genomic_DNA"/>
</dbReference>
<dbReference type="AlphaFoldDB" id="A0A0F9RBN0"/>
<organism evidence="1">
    <name type="scientific">marine sediment metagenome</name>
    <dbReference type="NCBI Taxonomy" id="412755"/>
    <lineage>
        <taxon>unclassified sequences</taxon>
        <taxon>metagenomes</taxon>
        <taxon>ecological metagenomes</taxon>
    </lineage>
</organism>
<protein>
    <submittedName>
        <fullName evidence="1">Uncharacterized protein</fullName>
    </submittedName>
</protein>
<comment type="caution">
    <text evidence="1">The sequence shown here is derived from an EMBL/GenBank/DDBJ whole genome shotgun (WGS) entry which is preliminary data.</text>
</comment>
<sequence>MTPNTEIINQEIDLESKRITVSVDEVTEKIIENLIGVKGRSKSSVIYQIIRDWIEDNSELIRNNWGINFAAIRRQVISKYKEVPVKKELTESESHVIRRLAELFKTIKSISADELAEELDIDAKTLRKIIFTNTQELETAGLKLAYEDGKFFPT</sequence>